<sequence length="92" mass="10757">MAYTGRGQKMQKVMVQLLNLIFRYLQNKSQVQVWLYEQVNMRIEGYIIGFDEYMNLVLDDAGEIHSKTKSRKQLGRIMLKGDNITLLQTVSN</sequence>
<evidence type="ECO:0000256" key="3">
    <source>
        <dbReference type="ARBA" id="ARBA00022037"/>
    </source>
</evidence>
<dbReference type="GO" id="GO:0005687">
    <property type="term" value="C:U4 snRNP"/>
    <property type="evidence" value="ECO:0007669"/>
    <property type="project" value="UniProtKB-UniRule"/>
</dbReference>
<evidence type="ECO:0000256" key="11">
    <source>
        <dbReference type="ARBA" id="ARBA00030143"/>
    </source>
</evidence>
<evidence type="ECO:0000256" key="9">
    <source>
        <dbReference type="ARBA" id="ARBA00023242"/>
    </source>
</evidence>
<evidence type="ECO:0000313" key="15">
    <source>
        <dbReference type="Proteomes" id="UP000248481"/>
    </source>
</evidence>
<evidence type="ECO:0000256" key="2">
    <source>
        <dbReference type="ARBA" id="ARBA00006850"/>
    </source>
</evidence>
<reference evidence="16" key="1">
    <citation type="submission" date="2025-08" db="UniProtKB">
        <authorList>
            <consortium name="RefSeq"/>
        </authorList>
    </citation>
    <scope>IDENTIFICATION</scope>
    <source>
        <tissue evidence="16">Blood</tissue>
    </source>
</reference>
<dbReference type="InterPro" id="IPR027078">
    <property type="entry name" value="snRNP-E"/>
</dbReference>
<evidence type="ECO:0000256" key="7">
    <source>
        <dbReference type="ARBA" id="ARBA00022884"/>
    </source>
</evidence>
<evidence type="ECO:0000256" key="8">
    <source>
        <dbReference type="ARBA" id="ARBA00023187"/>
    </source>
</evidence>
<dbReference type="RefSeq" id="XP_044770156.1">
    <property type="nucleotide sequence ID" value="XM_044914221.1"/>
</dbReference>
<dbReference type="GeneID" id="110579072"/>
<comment type="function">
    <text evidence="12 13">Plays a role in pre-mRNA splicing as a core component of the spliceosomal U1, U2, U4 and U5 small nuclear ribonucleoproteins (snRNPs), the building blocks of the spliceosome. Component of both the pre-catalytic spliceosome B complex and activated spliceosome C complexes. As a component of the minor spliceosome, involved in the splicing of U12-type introns in pre-mRNAs. As part of the U7 snRNP it is involved in histone 3'-end processing.</text>
</comment>
<dbReference type="GO" id="GO:0005681">
    <property type="term" value="C:spliceosomal complex"/>
    <property type="evidence" value="ECO:0007669"/>
    <property type="project" value="UniProtKB-KW"/>
</dbReference>
<evidence type="ECO:0000256" key="5">
    <source>
        <dbReference type="ARBA" id="ARBA00022664"/>
    </source>
</evidence>
<comment type="subcellular location">
    <subcellularLocation>
        <location evidence="13">Cytoplasm</location>
        <location evidence="13">Cytosol</location>
    </subcellularLocation>
    <subcellularLocation>
        <location evidence="1 13">Nucleus</location>
    </subcellularLocation>
    <text evidence="13">SMN-mediated assembly into core snRNPs occurs in the cytosol before SMN-mediated transport to the nucleus to be included in spliceosomes.</text>
</comment>
<evidence type="ECO:0000256" key="13">
    <source>
        <dbReference type="RuleBase" id="RU365053"/>
    </source>
</evidence>
<dbReference type="Gene3D" id="2.30.30.100">
    <property type="match status" value="1"/>
</dbReference>
<dbReference type="CDD" id="cd01718">
    <property type="entry name" value="Sm_E"/>
    <property type="match status" value="1"/>
</dbReference>
<keyword evidence="9 13" id="KW-0539">Nucleus</keyword>
<keyword evidence="10 13" id="KW-0687">Ribonucleoprotein</keyword>
<dbReference type="Proteomes" id="UP000248481">
    <property type="component" value="Chromosome 4"/>
</dbReference>
<dbReference type="GO" id="GO:0003723">
    <property type="term" value="F:RNA binding"/>
    <property type="evidence" value="ECO:0007669"/>
    <property type="project" value="UniProtKB-KW"/>
</dbReference>
<keyword evidence="15" id="KW-1185">Reference proteome</keyword>
<dbReference type="PANTHER" id="PTHR11193">
    <property type="entry name" value="SMALL NUCLEAR RIBONUCLEOPROTEIN E"/>
    <property type="match status" value="1"/>
</dbReference>
<organism evidence="15 16">
    <name type="scientific">Neomonachus schauinslandi</name>
    <name type="common">Hawaiian monk seal</name>
    <name type="synonym">Monachus schauinslandi</name>
    <dbReference type="NCBI Taxonomy" id="29088"/>
    <lineage>
        <taxon>Eukaryota</taxon>
        <taxon>Metazoa</taxon>
        <taxon>Chordata</taxon>
        <taxon>Craniata</taxon>
        <taxon>Vertebrata</taxon>
        <taxon>Euteleostomi</taxon>
        <taxon>Mammalia</taxon>
        <taxon>Eutheria</taxon>
        <taxon>Laurasiatheria</taxon>
        <taxon>Carnivora</taxon>
        <taxon>Caniformia</taxon>
        <taxon>Pinnipedia</taxon>
        <taxon>Phocidae</taxon>
        <taxon>Monachinae</taxon>
        <taxon>Monachini</taxon>
        <taxon>Neomonachus</taxon>
    </lineage>
</organism>
<evidence type="ECO:0000256" key="1">
    <source>
        <dbReference type="ARBA" id="ARBA00004123"/>
    </source>
</evidence>
<dbReference type="Pfam" id="PF01423">
    <property type="entry name" value="LSM"/>
    <property type="match status" value="1"/>
</dbReference>
<feature type="domain" description="Sm" evidence="14">
    <location>
        <begin position="18"/>
        <end position="92"/>
    </location>
</feature>
<keyword evidence="5 13" id="KW-0507">mRNA processing</keyword>
<dbReference type="KEGG" id="nsu:110579072"/>
<evidence type="ECO:0000256" key="4">
    <source>
        <dbReference type="ARBA" id="ARBA00022490"/>
    </source>
</evidence>
<proteinExistence type="inferred from homology"/>
<dbReference type="SMART" id="SM00651">
    <property type="entry name" value="Sm"/>
    <property type="match status" value="1"/>
</dbReference>
<evidence type="ECO:0000256" key="6">
    <source>
        <dbReference type="ARBA" id="ARBA00022728"/>
    </source>
</evidence>
<dbReference type="GO" id="GO:0005685">
    <property type="term" value="C:U1 snRNP"/>
    <property type="evidence" value="ECO:0007669"/>
    <property type="project" value="UniProtKB-UniRule"/>
</dbReference>
<dbReference type="GO" id="GO:0005682">
    <property type="term" value="C:U5 snRNP"/>
    <property type="evidence" value="ECO:0007669"/>
    <property type="project" value="UniProtKB-UniRule"/>
</dbReference>
<name>A0A8M1M8F7_NEOSC</name>
<keyword evidence="4" id="KW-0963">Cytoplasm</keyword>
<dbReference type="SUPFAM" id="SSF50182">
    <property type="entry name" value="Sm-like ribonucleoproteins"/>
    <property type="match status" value="1"/>
</dbReference>
<keyword evidence="7 13" id="KW-0694">RNA-binding</keyword>
<evidence type="ECO:0000256" key="10">
    <source>
        <dbReference type="ARBA" id="ARBA00023274"/>
    </source>
</evidence>
<dbReference type="AlphaFoldDB" id="A0A8M1M8F7"/>
<dbReference type="GO" id="GO:0000387">
    <property type="term" value="P:spliceosomal snRNP assembly"/>
    <property type="evidence" value="ECO:0007669"/>
    <property type="project" value="UniProtKB-UniRule"/>
</dbReference>
<evidence type="ECO:0000256" key="12">
    <source>
        <dbReference type="ARBA" id="ARBA00045276"/>
    </source>
</evidence>
<protein>
    <recommendedName>
        <fullName evidence="3 13">Small nuclear ribonucleoprotein E</fullName>
        <shortName evidence="13">snRNP-E</shortName>
    </recommendedName>
    <alternativeName>
        <fullName evidence="11 13">Sm protein E</fullName>
    </alternativeName>
</protein>
<gene>
    <name evidence="16" type="primary">LOC110579072</name>
</gene>
<keyword evidence="6 13" id="KW-0747">Spliceosome</keyword>
<accession>A0A8M1M8F7</accession>
<dbReference type="FunFam" id="2.30.30.100:FF:000059">
    <property type="entry name" value="Small nuclear ribonucleoprotein E"/>
    <property type="match status" value="1"/>
</dbReference>
<dbReference type="InterPro" id="IPR047575">
    <property type="entry name" value="Sm"/>
</dbReference>
<evidence type="ECO:0000259" key="14">
    <source>
        <dbReference type="PROSITE" id="PS52002"/>
    </source>
</evidence>
<comment type="similarity">
    <text evidence="2 13">Belongs to the snRNP Sm proteins family.</text>
</comment>
<dbReference type="InterPro" id="IPR010920">
    <property type="entry name" value="LSM_dom_sf"/>
</dbReference>
<dbReference type="GO" id="GO:0005829">
    <property type="term" value="C:cytosol"/>
    <property type="evidence" value="ECO:0007669"/>
    <property type="project" value="UniProtKB-SubCell"/>
</dbReference>
<dbReference type="GO" id="GO:0046540">
    <property type="term" value="C:U4/U6 x U5 tri-snRNP complex"/>
    <property type="evidence" value="ECO:0007669"/>
    <property type="project" value="UniProtKB-UniRule"/>
</dbReference>
<dbReference type="PROSITE" id="PS52002">
    <property type="entry name" value="SM"/>
    <property type="match status" value="1"/>
</dbReference>
<keyword evidence="8 13" id="KW-0508">mRNA splicing</keyword>
<dbReference type="InterPro" id="IPR001163">
    <property type="entry name" value="Sm_dom_euk/arc"/>
</dbReference>
<evidence type="ECO:0000313" key="16">
    <source>
        <dbReference type="RefSeq" id="XP_044770156.1"/>
    </source>
</evidence>
<dbReference type="GO" id="GO:0005686">
    <property type="term" value="C:U2 snRNP"/>
    <property type="evidence" value="ECO:0007669"/>
    <property type="project" value="UniProtKB-UniRule"/>
</dbReference>